<dbReference type="Pfam" id="PF22936">
    <property type="entry name" value="Pol_BBD"/>
    <property type="match status" value="1"/>
</dbReference>
<evidence type="ECO:0000259" key="2">
    <source>
        <dbReference type="Pfam" id="PF13976"/>
    </source>
</evidence>
<dbReference type="PANTHER" id="PTHR47592">
    <property type="entry name" value="PBF68 PROTEIN"/>
    <property type="match status" value="1"/>
</dbReference>
<reference evidence="4" key="2">
    <citation type="submission" date="2021-03" db="UniProtKB">
        <authorList>
            <consortium name="EnsemblPlants"/>
        </authorList>
    </citation>
    <scope>IDENTIFICATION</scope>
</reference>
<dbReference type="Pfam" id="PF13976">
    <property type="entry name" value="gag_pre-integrs"/>
    <property type="match status" value="1"/>
</dbReference>
<dbReference type="EnsemblPlants" id="evm.model.02.1675">
    <property type="protein sequence ID" value="cds.evm.model.02.1675"/>
    <property type="gene ID" value="evm.TU.02.1675"/>
</dbReference>
<dbReference type="PANTHER" id="PTHR47592:SF27">
    <property type="entry name" value="OS08G0421700 PROTEIN"/>
    <property type="match status" value="1"/>
</dbReference>
<dbReference type="Gramene" id="evm.model.02.1675">
    <property type="protein sequence ID" value="cds.evm.model.02.1675"/>
    <property type="gene ID" value="evm.TU.02.1675"/>
</dbReference>
<evidence type="ECO:0000256" key="1">
    <source>
        <dbReference type="SAM" id="MobiDB-lite"/>
    </source>
</evidence>
<sequence length="205" mass="23075">MNYNEELLRKFRTTHGGKVILGDSNTCAVEGLGDIHFRMFDEAIRILKNVKYVPNLTKNLISVGTLDDVGNSNKIENRVMKITKGSMVMIKGEKRNGLHYLIGETVTGEVSLASNSEDANAILWHRRMGHISSKGLNSAEIAELEKAISQTCKKCIEEPRVNDEIGEEERTSTGHNKWGGRPPISYRTKESDEARRRHHVNNCKE</sequence>
<feature type="compositionally biased region" description="Basic residues" evidence="1">
    <location>
        <begin position="196"/>
        <end position="205"/>
    </location>
</feature>
<dbReference type="InterPro" id="IPR054722">
    <property type="entry name" value="PolX-like_BBD"/>
</dbReference>
<evidence type="ECO:0000313" key="4">
    <source>
        <dbReference type="EnsemblPlants" id="cds.evm.model.02.1675"/>
    </source>
</evidence>
<proteinExistence type="predicted"/>
<feature type="region of interest" description="Disordered" evidence="1">
    <location>
        <begin position="163"/>
        <end position="205"/>
    </location>
</feature>
<dbReference type="Proteomes" id="UP000596661">
    <property type="component" value="Chromosome 2"/>
</dbReference>
<dbReference type="AlphaFoldDB" id="A0A803NUK4"/>
<evidence type="ECO:0000313" key="5">
    <source>
        <dbReference type="Proteomes" id="UP000596661"/>
    </source>
</evidence>
<keyword evidence="5" id="KW-1185">Reference proteome</keyword>
<accession>A0A803NUK4</accession>
<feature type="domain" description="Retrovirus-related Pol polyprotein from transposon TNT 1-94-like beta-barrel" evidence="3">
    <location>
        <begin position="1"/>
        <end position="70"/>
    </location>
</feature>
<reference evidence="4" key="1">
    <citation type="submission" date="2018-11" db="EMBL/GenBank/DDBJ databases">
        <authorList>
            <person name="Grassa J C."/>
        </authorList>
    </citation>
    <scope>NUCLEOTIDE SEQUENCE [LARGE SCALE GENOMIC DNA]</scope>
</reference>
<feature type="compositionally biased region" description="Basic and acidic residues" evidence="1">
    <location>
        <begin position="163"/>
        <end position="172"/>
    </location>
</feature>
<feature type="domain" description="GAG-pre-integrase" evidence="2">
    <location>
        <begin position="98"/>
        <end position="156"/>
    </location>
</feature>
<evidence type="ECO:0000259" key="3">
    <source>
        <dbReference type="Pfam" id="PF22936"/>
    </source>
</evidence>
<evidence type="ECO:0008006" key="6">
    <source>
        <dbReference type="Google" id="ProtNLM"/>
    </source>
</evidence>
<dbReference type="OMA" id="DANAILW"/>
<name>A0A803NUK4_CANSA</name>
<dbReference type="EMBL" id="UZAU01000213">
    <property type="status" value="NOT_ANNOTATED_CDS"/>
    <property type="molecule type" value="Genomic_DNA"/>
</dbReference>
<protein>
    <recommendedName>
        <fullName evidence="6">GAG-pre-integrase domain-containing protein</fullName>
    </recommendedName>
</protein>
<dbReference type="InterPro" id="IPR025724">
    <property type="entry name" value="GAG-pre-integrase_dom"/>
</dbReference>
<organism evidence="4 5">
    <name type="scientific">Cannabis sativa</name>
    <name type="common">Hemp</name>
    <name type="synonym">Marijuana</name>
    <dbReference type="NCBI Taxonomy" id="3483"/>
    <lineage>
        <taxon>Eukaryota</taxon>
        <taxon>Viridiplantae</taxon>
        <taxon>Streptophyta</taxon>
        <taxon>Embryophyta</taxon>
        <taxon>Tracheophyta</taxon>
        <taxon>Spermatophyta</taxon>
        <taxon>Magnoliopsida</taxon>
        <taxon>eudicotyledons</taxon>
        <taxon>Gunneridae</taxon>
        <taxon>Pentapetalae</taxon>
        <taxon>rosids</taxon>
        <taxon>fabids</taxon>
        <taxon>Rosales</taxon>
        <taxon>Cannabaceae</taxon>
        <taxon>Cannabis</taxon>
    </lineage>
</organism>